<dbReference type="PANTHER" id="PTHR35841">
    <property type="entry name" value="PHOSPHONATES-BINDING PERIPLASMIC PROTEIN"/>
    <property type="match status" value="1"/>
</dbReference>
<name>A0A075U0V5_9LACO</name>
<reference evidence="5 6" key="1">
    <citation type="journal article" date="2014" name="Genome Announc.">
        <title>Complete Genome Sequences of Fish Pathogenic Weissella ceti Strains WS74 and WS105.</title>
        <authorList>
            <person name="Figueiredo H.C."/>
            <person name="Leal C.A."/>
            <person name="Dorella F.A."/>
            <person name="Carvalho A.F."/>
            <person name="Soares S.C."/>
            <person name="Pereira F.L."/>
            <person name="Azevedo V.A."/>
        </authorList>
    </citation>
    <scope>NUCLEOTIDE SEQUENCE [LARGE SCALE GENOMIC DNA]</scope>
    <source>
        <strain evidence="5 6">WS74</strain>
    </source>
</reference>
<evidence type="ECO:0000256" key="2">
    <source>
        <dbReference type="ARBA" id="ARBA00022729"/>
    </source>
</evidence>
<dbReference type="Pfam" id="PF12974">
    <property type="entry name" value="Phosphonate-bd"/>
    <property type="match status" value="1"/>
</dbReference>
<dbReference type="GO" id="GO:0043190">
    <property type="term" value="C:ATP-binding cassette (ABC) transporter complex"/>
    <property type="evidence" value="ECO:0007669"/>
    <property type="project" value="InterPro"/>
</dbReference>
<dbReference type="KEGG" id="wci:WS105_0947"/>
<keyword evidence="6" id="KW-1185">Reference proteome</keyword>
<gene>
    <name evidence="5" type="ORF">WS74_0950</name>
</gene>
<dbReference type="EMBL" id="CP009223">
    <property type="protein sequence ID" value="AIM63202.1"/>
    <property type="molecule type" value="Genomic_DNA"/>
</dbReference>
<dbReference type="KEGG" id="wct:WS74_0950"/>
<evidence type="ECO:0000256" key="1">
    <source>
        <dbReference type="ARBA" id="ARBA00007162"/>
    </source>
</evidence>
<accession>A0A075U0V5</accession>
<dbReference type="STRING" id="759620.WS105_0947"/>
<evidence type="ECO:0000313" key="5">
    <source>
        <dbReference type="EMBL" id="AIM63202.1"/>
    </source>
</evidence>
<evidence type="ECO:0000256" key="3">
    <source>
        <dbReference type="SAM" id="Phobius"/>
    </source>
</evidence>
<dbReference type="InterPro" id="IPR005770">
    <property type="entry name" value="PhnD"/>
</dbReference>
<dbReference type="NCBIfam" id="TIGR01098">
    <property type="entry name" value="3A0109s03R"/>
    <property type="match status" value="1"/>
</dbReference>
<evidence type="ECO:0000313" key="6">
    <source>
        <dbReference type="Proteomes" id="UP000029079"/>
    </source>
</evidence>
<keyword evidence="3" id="KW-1133">Transmembrane helix</keyword>
<reference evidence="6" key="2">
    <citation type="submission" date="2014-08" db="EMBL/GenBank/DDBJ databases">
        <title>Complete genome of Weissella ceti strain WS74 isolated from diseased rainbow trout in Brazil.</title>
        <authorList>
            <person name="Figueiredo H.C.P."/>
            <person name="Leal C.A.G."/>
            <person name="Pereira F.L."/>
            <person name="Soares S.C."/>
            <person name="Dorella F.A."/>
            <person name="Carvalho A.F."/>
            <person name="Azevedo V.A.C."/>
        </authorList>
    </citation>
    <scope>NUCLEOTIDE SEQUENCE [LARGE SCALE GENOMIC DNA]</scope>
    <source>
        <strain evidence="6">WS74</strain>
    </source>
</reference>
<dbReference type="SUPFAM" id="SSF53850">
    <property type="entry name" value="Periplasmic binding protein-like II"/>
    <property type="match status" value="1"/>
</dbReference>
<dbReference type="SMART" id="SM00062">
    <property type="entry name" value="PBPb"/>
    <property type="match status" value="1"/>
</dbReference>
<dbReference type="OrthoDB" id="9776786at2"/>
<dbReference type="KEGG" id="wce:WS08_0884"/>
<dbReference type="PATRIC" id="fig|759620.7.peg.911"/>
<dbReference type="RefSeq" id="WP_009496248.1">
    <property type="nucleotide sequence ID" value="NZ_CP009223.1"/>
</dbReference>
<feature type="transmembrane region" description="Helical" evidence="3">
    <location>
        <begin position="6"/>
        <end position="26"/>
    </location>
</feature>
<feature type="domain" description="Solute-binding protein family 3/N-terminal" evidence="4">
    <location>
        <begin position="42"/>
        <end position="295"/>
    </location>
</feature>
<dbReference type="AlphaFoldDB" id="A0A075U0V5"/>
<keyword evidence="2" id="KW-0732">Signal</keyword>
<comment type="similarity">
    <text evidence="1">Belongs to the phosphate/phosphite/phosphonate binding protein family.</text>
</comment>
<dbReference type="PANTHER" id="PTHR35841:SF1">
    <property type="entry name" value="PHOSPHONATES-BINDING PERIPLASMIC PROTEIN"/>
    <property type="match status" value="1"/>
</dbReference>
<keyword evidence="3" id="KW-0472">Membrane</keyword>
<protein>
    <submittedName>
        <fullName evidence="5">Phosphate/phosphite/phosphonate ABC transporter, periplasmic binding protein</fullName>
    </submittedName>
</protein>
<evidence type="ECO:0000259" key="4">
    <source>
        <dbReference type="SMART" id="SM00062"/>
    </source>
</evidence>
<organism evidence="5 6">
    <name type="scientific">Weissella ceti</name>
    <dbReference type="NCBI Taxonomy" id="759620"/>
    <lineage>
        <taxon>Bacteria</taxon>
        <taxon>Bacillati</taxon>
        <taxon>Bacillota</taxon>
        <taxon>Bacilli</taxon>
        <taxon>Lactobacillales</taxon>
        <taxon>Lactobacillaceae</taxon>
        <taxon>Weissella</taxon>
    </lineage>
</organism>
<dbReference type="Gene3D" id="3.40.190.10">
    <property type="entry name" value="Periplasmic binding protein-like II"/>
    <property type="match status" value="2"/>
</dbReference>
<keyword evidence="3" id="KW-0812">Transmembrane</keyword>
<sequence length="316" mass="35512">MSKKNFWLVIGAIIIAVGGYIGFNAWQSTGQDAKTQDGPLKELRIQFVPSSQADKMEARTKPLEKLLSKELNMPVHVSVSTDYNTVVEALGSKQIDLGFLPPHPYVYAHEKYGAEVLLQAQRYEMDSKKNDGSQTDELTGSYRGVVLVKKDSDIKSPEDLKGKSIAVQNTTSDSGFIFQTVDLDKEDKLNVLKDSKLVTVKGHDQGILSVLNGDTDAAFVFEEARNIVKPDHPTVYEDTRVIKYTQPIPNDNITIRSGISAEDTQKIQDAMMTIFNEDEEGKQVMKDVYRWLGVTKSSDKNYNIVREYQDYIDNMK</sequence>
<dbReference type="GO" id="GO:0055085">
    <property type="term" value="P:transmembrane transport"/>
    <property type="evidence" value="ECO:0007669"/>
    <property type="project" value="InterPro"/>
</dbReference>
<dbReference type="CDD" id="cd01071">
    <property type="entry name" value="PBP2_PhnD_like"/>
    <property type="match status" value="1"/>
</dbReference>
<dbReference type="Proteomes" id="UP000029079">
    <property type="component" value="Chromosome"/>
</dbReference>
<proteinExistence type="inferred from homology"/>
<dbReference type="InterPro" id="IPR001638">
    <property type="entry name" value="Solute-binding_3/MltF_N"/>
</dbReference>